<feature type="compositionally biased region" description="Low complexity" evidence="1">
    <location>
        <begin position="512"/>
        <end position="538"/>
    </location>
</feature>
<dbReference type="SUPFAM" id="SSF53300">
    <property type="entry name" value="vWA-like"/>
    <property type="match status" value="1"/>
</dbReference>
<dbReference type="RefSeq" id="XP_001015762.2">
    <property type="nucleotide sequence ID" value="XM_001015762.2"/>
</dbReference>
<dbReference type="AlphaFoldDB" id="Q23FU3"/>
<evidence type="ECO:0000256" key="1">
    <source>
        <dbReference type="SAM" id="MobiDB-lite"/>
    </source>
</evidence>
<feature type="compositionally biased region" description="Basic residues" evidence="1">
    <location>
        <begin position="668"/>
        <end position="677"/>
    </location>
</feature>
<dbReference type="Gene3D" id="3.40.50.410">
    <property type="entry name" value="von Willebrand factor, type A domain"/>
    <property type="match status" value="1"/>
</dbReference>
<dbReference type="Pfam" id="PF00092">
    <property type="entry name" value="VWA"/>
    <property type="match status" value="1"/>
</dbReference>
<feature type="compositionally biased region" description="Low complexity" evidence="1">
    <location>
        <begin position="617"/>
        <end position="631"/>
    </location>
</feature>
<dbReference type="HOGENOM" id="CLU_369024_0_0_1"/>
<dbReference type="OrthoDB" id="687730at2759"/>
<dbReference type="InterPro" id="IPR036465">
    <property type="entry name" value="vWFA_dom_sf"/>
</dbReference>
<sequence length="677" mass="78736">MELMSVNNQNKMKFNLISELKAIKPGNLRDFICGIELELENNNNNDARLPVDIICLIDNSGSMAGKKAQLVRKSLKYLLKILEKGDQISLVSFSSTAKTLCPLTQVNDENKQQIKSAIKQINGQGGTFVIPGFKEVTKILNSRKEQREQTFILLLTDGEFGDIDSGKVIQNINRLFTQSEIQKTPYIYTYGYGDDVNPEILQEIAQKFQGKYCLISNVQQVTDWFLLSVSSFLKCSCKELSIKIKEVRKDLAYIKQTIGGEIIWRQQNYQTREFEIYIPLLIPGDKKCFVFQCSLDSGSQANNLNNKIIVLEAQINYQSIDNKGEKQTCTLNSNLAIQLLSDVEQQKQDMEIEQSNPEIITSLQEPYYENLIVTFYRGLGGKAIKESSDIIQSEQNYSKAKENLNSFKQTLNQVCKNFLDNKGIQHLLEDIEKALTGCDPRKYYRGHFQKMNAVHERRSRSNSHDEDWNQENKEAIRRYRNREIALSDSDRSISRSKSRSNSRNRYAKRAGSSLSRSKSRSISRSYSESLSRSYSKDSGSSESQTSDNKNNNNQHYQRNNRFRNNNNRSRLNQVSAKRSRSNSRSQQRSSSRNNRSYSPRKRSVSYSRQRRNYSPIRNRSQSPRRNNNQRQYSRKYNRNNFKSQYRRSVSRSRSDSRSRSYSRENNRRQRRIGYRRY</sequence>
<feature type="compositionally biased region" description="Basic residues" evidence="1">
    <location>
        <begin position="598"/>
        <end position="611"/>
    </location>
</feature>
<reference evidence="4" key="1">
    <citation type="journal article" date="2006" name="PLoS Biol.">
        <title>Macronuclear genome sequence of the ciliate Tetrahymena thermophila, a model eukaryote.</title>
        <authorList>
            <person name="Eisen J.A."/>
            <person name="Coyne R.S."/>
            <person name="Wu M."/>
            <person name="Wu D."/>
            <person name="Thiagarajan M."/>
            <person name="Wortman J.R."/>
            <person name="Badger J.H."/>
            <person name="Ren Q."/>
            <person name="Amedeo P."/>
            <person name="Jones K.M."/>
            <person name="Tallon L.J."/>
            <person name="Delcher A.L."/>
            <person name="Salzberg S.L."/>
            <person name="Silva J.C."/>
            <person name="Haas B.J."/>
            <person name="Majoros W.H."/>
            <person name="Farzad M."/>
            <person name="Carlton J.M."/>
            <person name="Smith R.K. Jr."/>
            <person name="Garg J."/>
            <person name="Pearlman R.E."/>
            <person name="Karrer K.M."/>
            <person name="Sun L."/>
            <person name="Manning G."/>
            <person name="Elde N.C."/>
            <person name="Turkewitz A.P."/>
            <person name="Asai D.J."/>
            <person name="Wilkes D.E."/>
            <person name="Wang Y."/>
            <person name="Cai H."/>
            <person name="Collins K."/>
            <person name="Stewart B.A."/>
            <person name="Lee S.R."/>
            <person name="Wilamowska K."/>
            <person name="Weinberg Z."/>
            <person name="Ruzzo W.L."/>
            <person name="Wloga D."/>
            <person name="Gaertig J."/>
            <person name="Frankel J."/>
            <person name="Tsao C.-C."/>
            <person name="Gorovsky M.A."/>
            <person name="Keeling P.J."/>
            <person name="Waller R.F."/>
            <person name="Patron N.J."/>
            <person name="Cherry J.M."/>
            <person name="Stover N.A."/>
            <person name="Krieger C.J."/>
            <person name="del Toro C."/>
            <person name="Ryder H.F."/>
            <person name="Williamson S.C."/>
            <person name="Barbeau R.A."/>
            <person name="Hamilton E.P."/>
            <person name="Orias E."/>
        </authorList>
    </citation>
    <scope>NUCLEOTIDE SEQUENCE [LARGE SCALE GENOMIC DNA]</scope>
    <source>
        <strain evidence="4">SB210</strain>
    </source>
</reference>
<gene>
    <name evidence="3" type="ORF">TTHERM_00079210</name>
</gene>
<dbReference type="Proteomes" id="UP000009168">
    <property type="component" value="Unassembled WGS sequence"/>
</dbReference>
<name>Q23FU3_TETTS</name>
<dbReference type="InParanoid" id="Q23FU3"/>
<dbReference type="eggNOG" id="ENOG502RXR2">
    <property type="taxonomic scope" value="Eukaryota"/>
</dbReference>
<proteinExistence type="predicted"/>
<evidence type="ECO:0000313" key="4">
    <source>
        <dbReference type="Proteomes" id="UP000009168"/>
    </source>
</evidence>
<protein>
    <submittedName>
        <fullName evidence="3">von willebrand factor type A (VWA) domain was originally protein</fullName>
    </submittedName>
</protein>
<dbReference type="InterPro" id="IPR002035">
    <property type="entry name" value="VWF_A"/>
</dbReference>
<dbReference type="PROSITE" id="PS50234">
    <property type="entry name" value="VWFA"/>
    <property type="match status" value="1"/>
</dbReference>
<dbReference type="STRING" id="312017.Q23FU3"/>
<feature type="compositionally biased region" description="Basic and acidic residues" evidence="1">
    <location>
        <begin position="652"/>
        <end position="667"/>
    </location>
</feature>
<dbReference type="InterPro" id="IPR051266">
    <property type="entry name" value="CLCR"/>
</dbReference>
<dbReference type="PANTHER" id="PTHR10579:SF43">
    <property type="entry name" value="ZINC FINGER (C3HC4-TYPE RING FINGER) FAMILY PROTEIN"/>
    <property type="match status" value="1"/>
</dbReference>
<dbReference type="SMART" id="SM00327">
    <property type="entry name" value="VWA"/>
    <property type="match status" value="1"/>
</dbReference>
<accession>Q23FU3</accession>
<feature type="compositionally biased region" description="Basic residues" evidence="1">
    <location>
        <begin position="494"/>
        <end position="508"/>
    </location>
</feature>
<dbReference type="PANTHER" id="PTHR10579">
    <property type="entry name" value="CALCIUM-ACTIVATED CHLORIDE CHANNEL REGULATOR"/>
    <property type="match status" value="1"/>
</dbReference>
<feature type="region of interest" description="Disordered" evidence="1">
    <location>
        <begin position="488"/>
        <end position="677"/>
    </location>
</feature>
<feature type="compositionally biased region" description="Low complexity" evidence="1">
    <location>
        <begin position="548"/>
        <end position="597"/>
    </location>
</feature>
<organism evidence="3 4">
    <name type="scientific">Tetrahymena thermophila (strain SB210)</name>
    <dbReference type="NCBI Taxonomy" id="312017"/>
    <lineage>
        <taxon>Eukaryota</taxon>
        <taxon>Sar</taxon>
        <taxon>Alveolata</taxon>
        <taxon>Ciliophora</taxon>
        <taxon>Intramacronucleata</taxon>
        <taxon>Oligohymenophorea</taxon>
        <taxon>Hymenostomatida</taxon>
        <taxon>Tetrahymenina</taxon>
        <taxon>Tetrahymenidae</taxon>
        <taxon>Tetrahymena</taxon>
    </lineage>
</organism>
<evidence type="ECO:0000313" key="3">
    <source>
        <dbReference type="EMBL" id="EAR95517.2"/>
    </source>
</evidence>
<keyword evidence="4" id="KW-1185">Reference proteome</keyword>
<dbReference type="GeneID" id="7845600"/>
<feature type="domain" description="VWFA" evidence="2">
    <location>
        <begin position="52"/>
        <end position="229"/>
    </location>
</feature>
<dbReference type="KEGG" id="tet:TTHERM_00079210"/>
<evidence type="ECO:0000259" key="2">
    <source>
        <dbReference type="PROSITE" id="PS50234"/>
    </source>
</evidence>
<dbReference type="EMBL" id="GG662704">
    <property type="protein sequence ID" value="EAR95517.2"/>
    <property type="molecule type" value="Genomic_DNA"/>
</dbReference>